<dbReference type="EMBL" id="CP126217">
    <property type="protein sequence ID" value="WIA19257.1"/>
    <property type="molecule type" value="Genomic_DNA"/>
</dbReference>
<dbReference type="InterPro" id="IPR001683">
    <property type="entry name" value="PX_dom"/>
</dbReference>
<feature type="compositionally biased region" description="Low complexity" evidence="2">
    <location>
        <begin position="57"/>
        <end position="66"/>
    </location>
</feature>
<dbReference type="CDD" id="cd07596">
    <property type="entry name" value="BAR_SNX"/>
    <property type="match status" value="1"/>
</dbReference>
<accession>A0ABY8UDB6</accession>
<feature type="region of interest" description="Disordered" evidence="2">
    <location>
        <begin position="1"/>
        <end position="69"/>
    </location>
</feature>
<dbReference type="SUPFAM" id="SSF64268">
    <property type="entry name" value="PX domain"/>
    <property type="match status" value="1"/>
</dbReference>
<reference evidence="4 5" key="1">
    <citation type="submission" date="2023-05" db="EMBL/GenBank/DDBJ databases">
        <title>A 100% complete, gapless, phased diploid assembly of the Scenedesmus obliquus UTEX 3031 genome.</title>
        <authorList>
            <person name="Biondi T.C."/>
            <person name="Hanschen E.R."/>
            <person name="Kwon T."/>
            <person name="Eng W."/>
            <person name="Kruse C.P.S."/>
            <person name="Koehler S.I."/>
            <person name="Kunde Y."/>
            <person name="Gleasner C.D."/>
            <person name="You Mak K.T."/>
            <person name="Polle J."/>
            <person name="Hovde B.T."/>
            <person name="Starkenburg S.R."/>
        </authorList>
    </citation>
    <scope>NUCLEOTIDE SEQUENCE [LARGE SCALE GENOMIC DNA]</scope>
    <source>
        <strain evidence="4 5">DOE0152z</strain>
    </source>
</reference>
<feature type="compositionally biased region" description="Polar residues" evidence="2">
    <location>
        <begin position="8"/>
        <end position="20"/>
    </location>
</feature>
<evidence type="ECO:0000313" key="5">
    <source>
        <dbReference type="Proteomes" id="UP001244341"/>
    </source>
</evidence>
<dbReference type="SMART" id="SM00312">
    <property type="entry name" value="PX"/>
    <property type="match status" value="1"/>
</dbReference>
<dbReference type="CDD" id="cd06859">
    <property type="entry name" value="PX_SNX1_2_like"/>
    <property type="match status" value="1"/>
</dbReference>
<proteinExistence type="predicted"/>
<dbReference type="InterPro" id="IPR027267">
    <property type="entry name" value="AH/BAR_dom_sf"/>
</dbReference>
<dbReference type="Pfam" id="PF00787">
    <property type="entry name" value="PX"/>
    <property type="match status" value="1"/>
</dbReference>
<gene>
    <name evidence="4" type="ORF">OEZ85_003893</name>
</gene>
<organism evidence="4 5">
    <name type="scientific">Tetradesmus obliquus</name>
    <name type="common">Green alga</name>
    <name type="synonym">Acutodesmus obliquus</name>
    <dbReference type="NCBI Taxonomy" id="3088"/>
    <lineage>
        <taxon>Eukaryota</taxon>
        <taxon>Viridiplantae</taxon>
        <taxon>Chlorophyta</taxon>
        <taxon>core chlorophytes</taxon>
        <taxon>Chlorophyceae</taxon>
        <taxon>CS clade</taxon>
        <taxon>Sphaeropleales</taxon>
        <taxon>Scenedesmaceae</taxon>
        <taxon>Tetradesmus</taxon>
    </lineage>
</organism>
<evidence type="ECO:0000313" key="4">
    <source>
        <dbReference type="EMBL" id="WIA19257.1"/>
    </source>
</evidence>
<dbReference type="PANTHER" id="PTHR10555:SF170">
    <property type="entry name" value="FI18122P1"/>
    <property type="match status" value="1"/>
</dbReference>
<dbReference type="Gene3D" id="3.30.1520.10">
    <property type="entry name" value="Phox-like domain"/>
    <property type="match status" value="1"/>
</dbReference>
<dbReference type="Gene3D" id="1.20.1270.60">
    <property type="entry name" value="Arfaptin homology (AH) domain/BAR domain"/>
    <property type="match status" value="1"/>
</dbReference>
<dbReference type="PROSITE" id="PS50195">
    <property type="entry name" value="PX"/>
    <property type="match status" value="1"/>
</dbReference>
<keyword evidence="5" id="KW-1185">Reference proteome</keyword>
<dbReference type="Pfam" id="PF09325">
    <property type="entry name" value="Vps5"/>
    <property type="match status" value="1"/>
</dbReference>
<dbReference type="InterPro" id="IPR015404">
    <property type="entry name" value="Vps5_C"/>
</dbReference>
<protein>
    <recommendedName>
        <fullName evidence="3">PX domain-containing protein</fullName>
    </recommendedName>
</protein>
<name>A0ABY8UDB6_TETOB</name>
<sequence length="498" mass="53340">MDPLFGGDSSNVRHGSFSNPTGPPPPYESVITDSASHSIMQAAPEHQAAAPGSGMQAGPAAANGSSSAGGGPAYSSDFEIVVADPVKQGEGVSAYVSYKVRTTTRLPQYNRPSCEVIRRFRDFVHLEGQLAEKHKGVILPPLPEKNAVQKFQMSQEFIEDRRRALQVFLNRVAAHPVLAKSASLQLFLEATEDTWAVEMARGQAAAAGAAAGGGPKKRLEDAVGWIKGLGAAATNIVGSSSRATDTAEDPEYIKVRDYLVALESHLSEAHRHAARLTAKEVELGEATLEFGQALERLGRLEEGNVSEAFSQMSSRSAELVAARRKGCEALAARFEAPLKEAVRSVRAVTAVCTDRALALATHMAAKHEVDAKKVRWAKLRGTPGSPQDKLTEAEREVSEAEERLRSSKFAYEELVSEAEERLRSSKIAYEELVATMTEELNRWQKERAADMAALLRDFALAQASMASEGVRAWSGLLAELQAVQGAAPAVAAAPATAT</sequence>
<evidence type="ECO:0000259" key="3">
    <source>
        <dbReference type="PROSITE" id="PS50195"/>
    </source>
</evidence>
<dbReference type="SUPFAM" id="SSF103657">
    <property type="entry name" value="BAR/IMD domain-like"/>
    <property type="match status" value="2"/>
</dbReference>
<dbReference type="InterPro" id="IPR036871">
    <property type="entry name" value="PX_dom_sf"/>
</dbReference>
<feature type="coiled-coil region" evidence="1">
    <location>
        <begin position="390"/>
        <end position="446"/>
    </location>
</feature>
<dbReference type="PANTHER" id="PTHR10555">
    <property type="entry name" value="SORTING NEXIN"/>
    <property type="match status" value="1"/>
</dbReference>
<evidence type="ECO:0000256" key="2">
    <source>
        <dbReference type="SAM" id="MobiDB-lite"/>
    </source>
</evidence>
<feature type="domain" description="PX" evidence="3">
    <location>
        <begin position="76"/>
        <end position="195"/>
    </location>
</feature>
<evidence type="ECO:0000256" key="1">
    <source>
        <dbReference type="SAM" id="Coils"/>
    </source>
</evidence>
<dbReference type="Proteomes" id="UP001244341">
    <property type="component" value="Chromosome 10b"/>
</dbReference>
<keyword evidence="1" id="KW-0175">Coiled coil</keyword>